<evidence type="ECO:0000313" key="5">
    <source>
        <dbReference type="Proteomes" id="UP000196228"/>
    </source>
</evidence>
<dbReference type="SUPFAM" id="SSF51261">
    <property type="entry name" value="Duplicated hybrid motif"/>
    <property type="match status" value="1"/>
</dbReference>
<dbReference type="GO" id="GO:0004222">
    <property type="term" value="F:metalloendopeptidase activity"/>
    <property type="evidence" value="ECO:0007669"/>
    <property type="project" value="TreeGrafter"/>
</dbReference>
<keyword evidence="1 2" id="KW-0732">Signal</keyword>
<reference evidence="4 5" key="1">
    <citation type="submission" date="2017-05" db="EMBL/GenBank/DDBJ databases">
        <authorList>
            <person name="Song R."/>
            <person name="Chenine A.L."/>
            <person name="Ruprecht R.M."/>
        </authorList>
    </citation>
    <scope>NUCLEOTIDE SEQUENCE [LARGE SCALE GENOMIC DNA]</scope>
    <source>
        <strain evidence="4 5">PSBB019</strain>
    </source>
</reference>
<feature type="domain" description="M23ase beta-sheet core" evidence="3">
    <location>
        <begin position="75"/>
        <end position="174"/>
    </location>
</feature>
<proteinExistence type="predicted"/>
<dbReference type="OrthoDB" id="5245088at2"/>
<dbReference type="Pfam" id="PF01551">
    <property type="entry name" value="Peptidase_M23"/>
    <property type="match status" value="1"/>
</dbReference>
<organism evidence="4 5">
    <name type="scientific">Cellulosimicrobium cellulans</name>
    <name type="common">Arthrobacter luteus</name>
    <dbReference type="NCBI Taxonomy" id="1710"/>
    <lineage>
        <taxon>Bacteria</taxon>
        <taxon>Bacillati</taxon>
        <taxon>Actinomycetota</taxon>
        <taxon>Actinomycetes</taxon>
        <taxon>Micrococcales</taxon>
        <taxon>Promicromonosporaceae</taxon>
        <taxon>Cellulosimicrobium</taxon>
    </lineage>
</organism>
<dbReference type="PANTHER" id="PTHR21666:SF289">
    <property type="entry name" value="L-ALA--D-GLU ENDOPEPTIDASE"/>
    <property type="match status" value="1"/>
</dbReference>
<dbReference type="PROSITE" id="PS51318">
    <property type="entry name" value="TAT"/>
    <property type="match status" value="1"/>
</dbReference>
<dbReference type="InterPro" id="IPR011055">
    <property type="entry name" value="Dup_hybrid_motif"/>
</dbReference>
<dbReference type="InterPro" id="IPR016047">
    <property type="entry name" value="M23ase_b-sheet_dom"/>
</dbReference>
<dbReference type="Gene3D" id="2.70.70.10">
    <property type="entry name" value="Glucose Permease (Domain IIA)"/>
    <property type="match status" value="1"/>
</dbReference>
<evidence type="ECO:0000259" key="3">
    <source>
        <dbReference type="Pfam" id="PF01551"/>
    </source>
</evidence>
<feature type="signal peptide" evidence="2">
    <location>
        <begin position="1"/>
        <end position="32"/>
    </location>
</feature>
<gene>
    <name evidence="4" type="ORF">CBR64_16370</name>
</gene>
<dbReference type="Proteomes" id="UP000196228">
    <property type="component" value="Chromosome"/>
</dbReference>
<evidence type="ECO:0000256" key="2">
    <source>
        <dbReference type="SAM" id="SignalP"/>
    </source>
</evidence>
<dbReference type="EMBL" id="CP021383">
    <property type="protein sequence ID" value="ARU52784.1"/>
    <property type="molecule type" value="Genomic_DNA"/>
</dbReference>
<protein>
    <recommendedName>
        <fullName evidence="3">M23ase beta-sheet core domain-containing protein</fullName>
    </recommendedName>
</protein>
<dbReference type="InterPro" id="IPR006311">
    <property type="entry name" value="TAT_signal"/>
</dbReference>
<sequence>MALDRTPVTTRRRAVALALSALLLVLAPAATAAPGGRLVAASAASPGWVPPLDRAPDVLGVLAPFDPPLHDWLPGHRGVDLAAGAGENVLAPAPGVVTFAGPVAGRDVVVVTHDDGLRTSLEPVTAVAPRGTRVAAGSVVGTVQGPADGGAVASHCAGTCVHWGVRRGERYVDPLALLGERPPIVLLPLGEP</sequence>
<dbReference type="CDD" id="cd12797">
    <property type="entry name" value="M23_peptidase"/>
    <property type="match status" value="1"/>
</dbReference>
<feature type="chain" id="PRO_5013254071" description="M23ase beta-sheet core domain-containing protein" evidence="2">
    <location>
        <begin position="33"/>
        <end position="192"/>
    </location>
</feature>
<dbReference type="AlphaFoldDB" id="A0A1Y0HZW7"/>
<evidence type="ECO:0000256" key="1">
    <source>
        <dbReference type="ARBA" id="ARBA00022729"/>
    </source>
</evidence>
<dbReference type="InterPro" id="IPR050570">
    <property type="entry name" value="Cell_wall_metabolism_enzyme"/>
</dbReference>
<dbReference type="KEGG" id="cceu:CBR64_16370"/>
<accession>A0A1Y0HZW7</accession>
<evidence type="ECO:0000313" key="4">
    <source>
        <dbReference type="EMBL" id="ARU52784.1"/>
    </source>
</evidence>
<name>A0A1Y0HZW7_CELCE</name>
<dbReference type="PANTHER" id="PTHR21666">
    <property type="entry name" value="PEPTIDASE-RELATED"/>
    <property type="match status" value="1"/>
</dbReference>